<dbReference type="EMBL" id="NPEX01000162">
    <property type="protein sequence ID" value="RAI42228.1"/>
    <property type="molecule type" value="Genomic_DNA"/>
</dbReference>
<dbReference type="Proteomes" id="UP000249130">
    <property type="component" value="Unassembled WGS sequence"/>
</dbReference>
<name>A0A327L3G7_9BRAD</name>
<accession>A0A327L3G7</accession>
<proteinExistence type="predicted"/>
<evidence type="ECO:0000313" key="1">
    <source>
        <dbReference type="EMBL" id="RAI42228.1"/>
    </source>
</evidence>
<organism evidence="1 2">
    <name type="scientific">Rhodoplanes roseus</name>
    <dbReference type="NCBI Taxonomy" id="29409"/>
    <lineage>
        <taxon>Bacteria</taxon>
        <taxon>Pseudomonadati</taxon>
        <taxon>Pseudomonadota</taxon>
        <taxon>Alphaproteobacteria</taxon>
        <taxon>Hyphomicrobiales</taxon>
        <taxon>Nitrobacteraceae</taxon>
        <taxon>Rhodoplanes</taxon>
    </lineage>
</organism>
<reference evidence="1 2" key="1">
    <citation type="submission" date="2017-07" db="EMBL/GenBank/DDBJ databases">
        <title>Draft Genome Sequences of Select Purple Nonsulfur Bacteria.</title>
        <authorList>
            <person name="Lasarre B."/>
            <person name="Mckinlay J.B."/>
        </authorList>
    </citation>
    <scope>NUCLEOTIDE SEQUENCE [LARGE SCALE GENOMIC DNA]</scope>
    <source>
        <strain evidence="1 2">DSM 5909</strain>
    </source>
</reference>
<protein>
    <submittedName>
        <fullName evidence="1">Uncharacterized protein</fullName>
    </submittedName>
</protein>
<keyword evidence="2" id="KW-1185">Reference proteome</keyword>
<sequence>MPAQAVGGFLGNPGQLLTQHPDGGAQLISQVRDLVASDPAALSPVMTLLGSANGNQQSAIGSGLGQAYRICLRPDQAFATQIQLAVAGSNSTPAKDAYAMINPDTAIGAAGGTGGGSGIGGATGGGSGSTVIGSAGQPLASNATSNPASNLLTGMTLNGAGGLSQSTTTVSGQ</sequence>
<dbReference type="AlphaFoldDB" id="A0A327L3G7"/>
<gene>
    <name evidence="1" type="ORF">CH341_20010</name>
</gene>
<comment type="caution">
    <text evidence="1">The sequence shown here is derived from an EMBL/GenBank/DDBJ whole genome shotgun (WGS) entry which is preliminary data.</text>
</comment>
<evidence type="ECO:0000313" key="2">
    <source>
        <dbReference type="Proteomes" id="UP000249130"/>
    </source>
</evidence>